<evidence type="ECO:0000313" key="1">
    <source>
        <dbReference type="EMBL" id="RLQ89994.1"/>
    </source>
</evidence>
<sequence>MNDSDQELLDEIPKIVQISYIEIMLEELFLQQQEALNELNNFKEYTNKKLSLLEKRLFKIINAAKSANEGLEKLKEFEGIKSVRGDQS</sequence>
<proteinExistence type="predicted"/>
<organism evidence="1 2">
    <name type="scientific">Falsibacillus albus</name>
    <dbReference type="NCBI Taxonomy" id="2478915"/>
    <lineage>
        <taxon>Bacteria</taxon>
        <taxon>Bacillati</taxon>
        <taxon>Bacillota</taxon>
        <taxon>Bacilli</taxon>
        <taxon>Bacillales</taxon>
        <taxon>Bacillaceae</taxon>
        <taxon>Falsibacillus</taxon>
    </lineage>
</organism>
<protein>
    <submittedName>
        <fullName evidence="1">Uncharacterized protein</fullName>
    </submittedName>
</protein>
<dbReference type="EMBL" id="RCVZ01000031">
    <property type="protein sequence ID" value="RLQ89994.1"/>
    <property type="molecule type" value="Genomic_DNA"/>
</dbReference>
<gene>
    <name evidence="1" type="ORF">D9X91_21925</name>
</gene>
<dbReference type="AlphaFoldDB" id="A0A3L7JHP6"/>
<reference evidence="1 2" key="1">
    <citation type="submission" date="2018-10" db="EMBL/GenBank/DDBJ databases">
        <title>Falsibacillus sp. genome draft.</title>
        <authorList>
            <person name="Shi S."/>
        </authorList>
    </citation>
    <scope>NUCLEOTIDE SEQUENCE [LARGE SCALE GENOMIC DNA]</scope>
    <source>
        <strain evidence="1 2">GY 10110</strain>
    </source>
</reference>
<evidence type="ECO:0000313" key="2">
    <source>
        <dbReference type="Proteomes" id="UP000276770"/>
    </source>
</evidence>
<keyword evidence="2" id="KW-1185">Reference proteome</keyword>
<name>A0A3L7JHP6_9BACI</name>
<dbReference type="RefSeq" id="WP_121682791.1">
    <property type="nucleotide sequence ID" value="NZ_RCVZ01000031.1"/>
</dbReference>
<dbReference type="Proteomes" id="UP000276770">
    <property type="component" value="Unassembled WGS sequence"/>
</dbReference>
<comment type="caution">
    <text evidence="1">The sequence shown here is derived from an EMBL/GenBank/DDBJ whole genome shotgun (WGS) entry which is preliminary data.</text>
</comment>
<accession>A0A3L7JHP6</accession>